<feature type="transmembrane region" description="Helical" evidence="1">
    <location>
        <begin position="75"/>
        <end position="94"/>
    </location>
</feature>
<keyword evidence="1" id="KW-1133">Transmembrane helix</keyword>
<proteinExistence type="predicted"/>
<organism evidence="2 3">
    <name type="scientific">[Emmonsia] crescens</name>
    <dbReference type="NCBI Taxonomy" id="73230"/>
    <lineage>
        <taxon>Eukaryota</taxon>
        <taxon>Fungi</taxon>
        <taxon>Dikarya</taxon>
        <taxon>Ascomycota</taxon>
        <taxon>Pezizomycotina</taxon>
        <taxon>Eurotiomycetes</taxon>
        <taxon>Eurotiomycetidae</taxon>
        <taxon>Onygenales</taxon>
        <taxon>Ajellomycetaceae</taxon>
        <taxon>Emergomyces</taxon>
    </lineage>
</organism>
<protein>
    <submittedName>
        <fullName evidence="2">Uncharacterized protein</fullName>
    </submittedName>
</protein>
<dbReference type="VEuPathDB" id="FungiDB:EMCG_06916"/>
<dbReference type="EMBL" id="LCZI01000259">
    <property type="protein sequence ID" value="KKZ67416.1"/>
    <property type="molecule type" value="Genomic_DNA"/>
</dbReference>
<accession>A0A0G2JBG0</accession>
<reference evidence="3" key="1">
    <citation type="journal article" date="2015" name="PLoS Genet.">
        <title>The dynamic genome and transcriptome of the human fungal pathogen Blastomyces and close relative Emmonsia.</title>
        <authorList>
            <person name="Munoz J.F."/>
            <person name="Gauthier G.M."/>
            <person name="Desjardins C.A."/>
            <person name="Gallo J.E."/>
            <person name="Holder J."/>
            <person name="Sullivan T.D."/>
            <person name="Marty A.J."/>
            <person name="Carmen J.C."/>
            <person name="Chen Z."/>
            <person name="Ding L."/>
            <person name="Gujja S."/>
            <person name="Magrini V."/>
            <person name="Misas E."/>
            <person name="Mitreva M."/>
            <person name="Priest M."/>
            <person name="Saif S."/>
            <person name="Whiston E.A."/>
            <person name="Young S."/>
            <person name="Zeng Q."/>
            <person name="Goldman W.E."/>
            <person name="Mardis E.R."/>
            <person name="Taylor J.W."/>
            <person name="McEwen J.G."/>
            <person name="Clay O.K."/>
            <person name="Klein B.S."/>
            <person name="Cuomo C.A."/>
        </authorList>
    </citation>
    <scope>NUCLEOTIDE SEQUENCE [LARGE SCALE GENOMIC DNA]</scope>
    <source>
        <strain evidence="3">UAMH 3008</strain>
    </source>
</reference>
<dbReference type="Proteomes" id="UP000034164">
    <property type="component" value="Unassembled WGS sequence"/>
</dbReference>
<evidence type="ECO:0000313" key="2">
    <source>
        <dbReference type="EMBL" id="KKZ67416.1"/>
    </source>
</evidence>
<evidence type="ECO:0000256" key="1">
    <source>
        <dbReference type="SAM" id="Phobius"/>
    </source>
</evidence>
<sequence length="100" mass="11688">MITNAAMLPTKCTRRSFNAYGGWRSLSSTKLRAFCRRICGRSIGSVELAFCFFWSCISIQLMTRSMCITKKPTELIWPWQLARFLMPFILYSLVKEFWAN</sequence>
<keyword evidence="1" id="KW-0472">Membrane</keyword>
<name>A0A0G2JBG0_9EURO</name>
<evidence type="ECO:0000313" key="3">
    <source>
        <dbReference type="Proteomes" id="UP000034164"/>
    </source>
</evidence>
<gene>
    <name evidence="2" type="ORF">EMCG_06916</name>
</gene>
<dbReference type="AlphaFoldDB" id="A0A0G2JBG0"/>
<keyword evidence="1" id="KW-0812">Transmembrane</keyword>
<comment type="caution">
    <text evidence="2">The sequence shown here is derived from an EMBL/GenBank/DDBJ whole genome shotgun (WGS) entry which is preliminary data.</text>
</comment>
<feature type="transmembrane region" description="Helical" evidence="1">
    <location>
        <begin position="46"/>
        <end position="63"/>
    </location>
</feature>